<evidence type="ECO:0000256" key="8">
    <source>
        <dbReference type="SAM" id="Phobius"/>
    </source>
</evidence>
<feature type="domain" description="L,D-TPase catalytic" evidence="9">
    <location>
        <begin position="344"/>
        <end position="463"/>
    </location>
</feature>
<dbReference type="PANTHER" id="PTHR30582">
    <property type="entry name" value="L,D-TRANSPEPTIDASE"/>
    <property type="match status" value="1"/>
</dbReference>
<evidence type="ECO:0000256" key="7">
    <source>
        <dbReference type="SAM" id="MobiDB-lite"/>
    </source>
</evidence>
<dbReference type="GO" id="GO:0018104">
    <property type="term" value="P:peptidoglycan-protein cross-linking"/>
    <property type="evidence" value="ECO:0007669"/>
    <property type="project" value="TreeGrafter"/>
</dbReference>
<dbReference type="SUPFAM" id="SSF143985">
    <property type="entry name" value="L,D-transpeptidase pre-catalytic domain-like"/>
    <property type="match status" value="1"/>
</dbReference>
<evidence type="ECO:0000256" key="2">
    <source>
        <dbReference type="ARBA" id="ARBA00022679"/>
    </source>
</evidence>
<sequence length="505" mass="57687">MEKQKNLFKMNTILLIILTCLAFFIMIYIGFSIYFKSHFLFGTYINDVNYSGKSIEKVEQSITNRIDTYVLKLEERGNKKEYIASSDIDMKATLDDSVQKVLNKQKPYLWISSLWQEHHYDVGVAASYDEKLLKKAVDQLECFKEDKVEKPVDAYISDYSANGYQIVEAVQGNQVDKKKLYTKVKDAINHQNKKLSLEDEDCYIKPKYTADSKELQQALEKLNEYIDTTITYQFGDVKEVVDASVISQWLEVNDNMKVVINPDSVKKYVDYLGYTYNTFGKKRDFKTSYNKTIKVIGGDYGWWLNRGAEVKELIAAVKKGDDILKEPNYYQKARSYGEYDFGDTYVEVNLKEQHLFFYKEGKLIVDSDFVSGNVSKGHGTPIGTYSITYKQRDATLVGENYSTPVHYWMPFNNNIGLHDASWRSEFGGKIYLTRGSHGCVNLPPAVAKKIYENIEKGTAVICYELEVDGAKEGTQDNASNDGVSTNENSDVNQNNSLQDNAGNNN</sequence>
<feature type="compositionally biased region" description="Polar residues" evidence="7">
    <location>
        <begin position="475"/>
        <end position="505"/>
    </location>
</feature>
<dbReference type="PANTHER" id="PTHR30582:SF33">
    <property type="entry name" value="EXPORTED PROTEIN"/>
    <property type="match status" value="1"/>
</dbReference>
<dbReference type="PROSITE" id="PS52029">
    <property type="entry name" value="LD_TPASE"/>
    <property type="match status" value="1"/>
</dbReference>
<keyword evidence="2" id="KW-0808">Transferase</keyword>
<dbReference type="InterPro" id="IPR038054">
    <property type="entry name" value="LD_TPept-like_central_sf"/>
</dbReference>
<evidence type="ECO:0000313" key="11">
    <source>
        <dbReference type="Proteomes" id="UP000595897"/>
    </source>
</evidence>
<evidence type="ECO:0000256" key="5">
    <source>
        <dbReference type="ARBA" id="ARBA00023316"/>
    </source>
</evidence>
<organism evidence="10 11">
    <name type="scientific">Anaeromicropila herbilytica</name>
    <dbReference type="NCBI Taxonomy" id="2785025"/>
    <lineage>
        <taxon>Bacteria</taxon>
        <taxon>Bacillati</taxon>
        <taxon>Bacillota</taxon>
        <taxon>Clostridia</taxon>
        <taxon>Lachnospirales</taxon>
        <taxon>Lachnospiraceae</taxon>
        <taxon>Anaeromicropila</taxon>
    </lineage>
</organism>
<evidence type="ECO:0000256" key="6">
    <source>
        <dbReference type="PROSITE-ProRule" id="PRU01373"/>
    </source>
</evidence>
<proteinExistence type="predicted"/>
<dbReference type="RefSeq" id="WP_271712506.1">
    <property type="nucleotide sequence ID" value="NZ_AP024169.1"/>
</dbReference>
<dbReference type="CDD" id="cd16913">
    <property type="entry name" value="YkuD_like"/>
    <property type="match status" value="1"/>
</dbReference>
<dbReference type="Gene3D" id="2.40.440.10">
    <property type="entry name" value="L,D-transpeptidase catalytic domain-like"/>
    <property type="match status" value="1"/>
</dbReference>
<dbReference type="Pfam" id="PF03734">
    <property type="entry name" value="YkuD"/>
    <property type="match status" value="1"/>
</dbReference>
<keyword evidence="8" id="KW-0812">Transmembrane</keyword>
<dbReference type="GO" id="GO:0005576">
    <property type="term" value="C:extracellular region"/>
    <property type="evidence" value="ECO:0007669"/>
    <property type="project" value="TreeGrafter"/>
</dbReference>
<feature type="region of interest" description="Disordered" evidence="7">
    <location>
        <begin position="473"/>
        <end position="505"/>
    </location>
</feature>
<dbReference type="KEGG" id="ahb:bsdtb5_26780"/>
<dbReference type="AlphaFoldDB" id="A0A7R7ID40"/>
<evidence type="ECO:0000313" key="10">
    <source>
        <dbReference type="EMBL" id="BCN31383.1"/>
    </source>
</evidence>
<dbReference type="EMBL" id="AP024169">
    <property type="protein sequence ID" value="BCN31383.1"/>
    <property type="molecule type" value="Genomic_DNA"/>
</dbReference>
<dbReference type="Pfam" id="PF12229">
    <property type="entry name" value="PG_binding_4"/>
    <property type="match status" value="2"/>
</dbReference>
<accession>A0A7R7ID40</accession>
<evidence type="ECO:0000256" key="1">
    <source>
        <dbReference type="ARBA" id="ARBA00004752"/>
    </source>
</evidence>
<gene>
    <name evidence="10" type="ORF">bsdtb5_26780</name>
</gene>
<name>A0A7R7ID40_9FIRM</name>
<keyword evidence="8" id="KW-1133">Transmembrane helix</keyword>
<dbReference type="InterPro" id="IPR038063">
    <property type="entry name" value="Transpep_catalytic_dom"/>
</dbReference>
<dbReference type="GO" id="GO:0071555">
    <property type="term" value="P:cell wall organization"/>
    <property type="evidence" value="ECO:0007669"/>
    <property type="project" value="UniProtKB-UniRule"/>
</dbReference>
<keyword evidence="8" id="KW-0472">Membrane</keyword>
<keyword evidence="3 6" id="KW-0133">Cell shape</keyword>
<dbReference type="InterPro" id="IPR022029">
    <property type="entry name" value="YoaR-like_PG-bd"/>
</dbReference>
<keyword evidence="4 6" id="KW-0573">Peptidoglycan synthesis</keyword>
<feature type="active site" description="Proton donor/acceptor" evidence="6">
    <location>
        <position position="418"/>
    </location>
</feature>
<feature type="transmembrane region" description="Helical" evidence="8">
    <location>
        <begin position="12"/>
        <end position="35"/>
    </location>
</feature>
<dbReference type="GO" id="GO:0008360">
    <property type="term" value="P:regulation of cell shape"/>
    <property type="evidence" value="ECO:0007669"/>
    <property type="project" value="UniProtKB-UniRule"/>
</dbReference>
<comment type="pathway">
    <text evidence="1 6">Cell wall biogenesis; peptidoglycan biosynthesis.</text>
</comment>
<evidence type="ECO:0000256" key="3">
    <source>
        <dbReference type="ARBA" id="ARBA00022960"/>
    </source>
</evidence>
<dbReference type="Proteomes" id="UP000595897">
    <property type="component" value="Chromosome"/>
</dbReference>
<dbReference type="Gene3D" id="3.10.20.800">
    <property type="match status" value="1"/>
</dbReference>
<dbReference type="SUPFAM" id="SSF141523">
    <property type="entry name" value="L,D-transpeptidase catalytic domain-like"/>
    <property type="match status" value="1"/>
</dbReference>
<keyword evidence="11" id="KW-1185">Reference proteome</keyword>
<dbReference type="InterPro" id="IPR005490">
    <property type="entry name" value="LD_TPept_cat_dom"/>
</dbReference>
<feature type="active site" description="Nucleophile" evidence="6">
    <location>
        <position position="439"/>
    </location>
</feature>
<dbReference type="InterPro" id="IPR050979">
    <property type="entry name" value="LD-transpeptidase"/>
</dbReference>
<reference evidence="10 11" key="1">
    <citation type="submission" date="2020-11" db="EMBL/GenBank/DDBJ databases">
        <title>Draft genome sequencing of a Lachnospiraceae strain isolated from anoxic soil subjected to BSD treatment.</title>
        <authorList>
            <person name="Uek A."/>
            <person name="Tonouchi A."/>
        </authorList>
    </citation>
    <scope>NUCLEOTIDE SEQUENCE [LARGE SCALE GENOMIC DNA]</scope>
    <source>
        <strain evidence="10 11">TB5</strain>
    </source>
</reference>
<dbReference type="GO" id="GO:0016740">
    <property type="term" value="F:transferase activity"/>
    <property type="evidence" value="ECO:0007669"/>
    <property type="project" value="UniProtKB-KW"/>
</dbReference>
<dbReference type="GO" id="GO:0071972">
    <property type="term" value="F:peptidoglycan L,D-transpeptidase activity"/>
    <property type="evidence" value="ECO:0007669"/>
    <property type="project" value="TreeGrafter"/>
</dbReference>
<evidence type="ECO:0000256" key="4">
    <source>
        <dbReference type="ARBA" id="ARBA00022984"/>
    </source>
</evidence>
<evidence type="ECO:0000259" key="9">
    <source>
        <dbReference type="PROSITE" id="PS52029"/>
    </source>
</evidence>
<protein>
    <recommendedName>
        <fullName evidence="9">L,D-TPase catalytic domain-containing protein</fullName>
    </recommendedName>
</protein>
<dbReference type="UniPathway" id="UPA00219"/>
<keyword evidence="5 6" id="KW-0961">Cell wall biogenesis/degradation</keyword>